<accession>A0A6G6IY79</accession>
<evidence type="ECO:0000313" key="1">
    <source>
        <dbReference type="EMBL" id="QIE88019.1"/>
    </source>
</evidence>
<sequence length="264" mass="29281">MTEQQACTLCGAGGHTAAQCNWNKAIDLVAAIRAAVLTDWKPTTLAATGTKAKVMERIDTFLASQQGEQTAEDRNEAILRKFSVWVNDDEHPEQAEGAQGELHPDLKRVYDVIGLHYSHPVSVLIANFQNTKHFSDLLHAVEHEFFMVPGEPSDEPEDEGCEPDDVCLMSCWGSTQEQYIEQFREALAVIQARAALAQPSPAPELERPEVVAHLRWPTKGSHAEMRFPNMGAIPNDLDRNLYGAESLMTVAQHERILRKAQGGE</sequence>
<evidence type="ECO:0000313" key="2">
    <source>
        <dbReference type="Proteomes" id="UP000501063"/>
    </source>
</evidence>
<protein>
    <submittedName>
        <fullName evidence="1">Uncharacterized protein</fullName>
    </submittedName>
</protein>
<dbReference type="EMBL" id="CP049140">
    <property type="protein sequence ID" value="QIE88019.1"/>
    <property type="molecule type" value="Genomic_DNA"/>
</dbReference>
<proteinExistence type="predicted"/>
<dbReference type="AlphaFoldDB" id="A0A6G6IY79"/>
<reference evidence="1 2" key="1">
    <citation type="submission" date="2020-02" db="EMBL/GenBank/DDBJ databases">
        <title>Integrative conjugative elements (ICEs) and plasmids drive adaptation of Pseudomonas nitroreducens strain HBP1 to wastewater environment.</title>
        <authorList>
            <person name="Sentchilo V."/>
            <person name="Carraro N."/>
            <person name="Bertelli C."/>
            <person name="van der Meer J.R."/>
        </authorList>
    </citation>
    <scope>NUCLEOTIDE SEQUENCE [LARGE SCALE GENOMIC DNA]</scope>
    <source>
        <strain evidence="1 2">HBP1</strain>
    </source>
</reference>
<dbReference type="RefSeq" id="WP_024767217.1">
    <property type="nucleotide sequence ID" value="NZ_CP049140.1"/>
</dbReference>
<organism evidence="1 2">
    <name type="scientific">Pseudomonas nitroreducens</name>
    <dbReference type="NCBI Taxonomy" id="46680"/>
    <lineage>
        <taxon>Bacteria</taxon>
        <taxon>Pseudomonadati</taxon>
        <taxon>Pseudomonadota</taxon>
        <taxon>Gammaproteobacteria</taxon>
        <taxon>Pseudomonadales</taxon>
        <taxon>Pseudomonadaceae</taxon>
        <taxon>Pseudomonas</taxon>
    </lineage>
</organism>
<gene>
    <name evidence="1" type="ORF">G5B91_17750</name>
</gene>
<dbReference type="KEGG" id="pnt:G5B91_17750"/>
<name>A0A6G6IY79_PSENT</name>
<dbReference type="Proteomes" id="UP000501063">
    <property type="component" value="Chromosome"/>
</dbReference>